<dbReference type="EMBL" id="CACVKT020004451">
    <property type="protein sequence ID" value="CAC5390105.1"/>
    <property type="molecule type" value="Genomic_DNA"/>
</dbReference>
<gene>
    <name evidence="2" type="ORF">MCOR_25225</name>
</gene>
<keyword evidence="3" id="KW-1185">Reference proteome</keyword>
<dbReference type="Proteomes" id="UP000507470">
    <property type="component" value="Unassembled WGS sequence"/>
</dbReference>
<name>A0A6J8C188_MYTCO</name>
<organism evidence="2 3">
    <name type="scientific">Mytilus coruscus</name>
    <name type="common">Sea mussel</name>
    <dbReference type="NCBI Taxonomy" id="42192"/>
    <lineage>
        <taxon>Eukaryota</taxon>
        <taxon>Metazoa</taxon>
        <taxon>Spiralia</taxon>
        <taxon>Lophotrochozoa</taxon>
        <taxon>Mollusca</taxon>
        <taxon>Bivalvia</taxon>
        <taxon>Autobranchia</taxon>
        <taxon>Pteriomorphia</taxon>
        <taxon>Mytilida</taxon>
        <taxon>Mytiloidea</taxon>
        <taxon>Mytilidae</taxon>
        <taxon>Mytilinae</taxon>
        <taxon>Mytilus</taxon>
    </lineage>
</organism>
<reference evidence="2 3" key="1">
    <citation type="submission" date="2020-06" db="EMBL/GenBank/DDBJ databases">
        <authorList>
            <person name="Li R."/>
            <person name="Bekaert M."/>
        </authorList>
    </citation>
    <scope>NUCLEOTIDE SEQUENCE [LARGE SCALE GENOMIC DNA]</scope>
    <source>
        <strain evidence="3">wild</strain>
    </source>
</reference>
<accession>A0A6J8C188</accession>
<feature type="domain" description="IgGFc-binding protein N-terminal" evidence="1">
    <location>
        <begin position="1"/>
        <end position="187"/>
    </location>
</feature>
<dbReference type="PANTHER" id="PTHR46534">
    <property type="entry name" value="IGGFC_BINDING DOMAIN-CONTAINING PROTEIN"/>
    <property type="match status" value="1"/>
</dbReference>
<protein>
    <recommendedName>
        <fullName evidence="1">IgGFc-binding protein N-terminal domain-containing protein</fullName>
    </recommendedName>
</protein>
<evidence type="ECO:0000259" key="1">
    <source>
        <dbReference type="Pfam" id="PF17517"/>
    </source>
</evidence>
<proteinExistence type="predicted"/>
<dbReference type="PANTHER" id="PTHR46534:SF1">
    <property type="entry name" value="IGGFC-BINDING PROTEIN N-TERMINAL DOMAIN-CONTAINING PROTEIN"/>
    <property type="match status" value="1"/>
</dbReference>
<sequence>MNKYSTFQLSHRSDLSGTLVTATKPVIVVSGNRCNYAVPHYIRIGSCQPLIESVLPTDQLDNLFITPYISNRFSHTVRIQAINSTNVNIKIGNRKTSKALNARDYWDMHYSTTSIIFASDDVLVMSYPHALNGSKGDTFMMTIPGVNQYLHEYDFVVPTAFDSSISITVQSDDIDGFLLDGNSYNIQSVFNISEGINHFSTFSLPISSGMSSYRT</sequence>
<dbReference type="AlphaFoldDB" id="A0A6J8C188"/>
<dbReference type="Pfam" id="PF17517">
    <property type="entry name" value="IgGFc_binding"/>
    <property type="match status" value="1"/>
</dbReference>
<dbReference type="InterPro" id="IPR035234">
    <property type="entry name" value="IgGFc-bd_N"/>
</dbReference>
<evidence type="ECO:0000313" key="2">
    <source>
        <dbReference type="EMBL" id="CAC5390105.1"/>
    </source>
</evidence>
<dbReference type="OrthoDB" id="10417291at2759"/>
<evidence type="ECO:0000313" key="3">
    <source>
        <dbReference type="Proteomes" id="UP000507470"/>
    </source>
</evidence>